<dbReference type="Proteomes" id="UP000238924">
    <property type="component" value="Unassembled WGS sequence"/>
</dbReference>
<accession>A0ABX5B5Y2</accession>
<evidence type="ECO:0000313" key="2">
    <source>
        <dbReference type="EMBL" id="PPS22691.1"/>
    </source>
</evidence>
<comment type="caution">
    <text evidence="2">The sequence shown here is derived from an EMBL/GenBank/DDBJ whole genome shotgun (WGS) entry which is preliminary data.</text>
</comment>
<proteinExistence type="predicted"/>
<protein>
    <recommendedName>
        <fullName evidence="1">DUF2726 domain-containing protein</fullName>
    </recommendedName>
</protein>
<dbReference type="InterPro" id="IPR024402">
    <property type="entry name" value="DUF2726"/>
</dbReference>
<evidence type="ECO:0000259" key="1">
    <source>
        <dbReference type="Pfam" id="PF10881"/>
    </source>
</evidence>
<dbReference type="EMBL" id="JJMJ01000053">
    <property type="protein sequence ID" value="PPS22691.1"/>
    <property type="molecule type" value="Genomic_DNA"/>
</dbReference>
<name>A0ABX5B5Y2_9SPIR</name>
<reference evidence="2 3" key="1">
    <citation type="submission" date="2014-04" db="EMBL/GenBank/DDBJ databases">
        <title>Whole genome sequence of 'Brachyspira hampsonii' D13-03603F2.</title>
        <authorList>
            <person name="Patterson A.H."/>
            <person name="Chaban B."/>
            <person name="Fernando C."/>
            <person name="Harding J.C."/>
            <person name="Hill J.E."/>
        </authorList>
    </citation>
    <scope>NUCLEOTIDE SEQUENCE [LARGE SCALE GENOMIC DNA]</scope>
    <source>
        <strain evidence="2 3">D13-03603F2</strain>
    </source>
</reference>
<dbReference type="RefSeq" id="WP_104618089.1">
    <property type="nucleotide sequence ID" value="NZ_JJMJ01000053.1"/>
</dbReference>
<organism evidence="2 3">
    <name type="scientific">Brachyspira murdochii</name>
    <dbReference type="NCBI Taxonomy" id="84378"/>
    <lineage>
        <taxon>Bacteria</taxon>
        <taxon>Pseudomonadati</taxon>
        <taxon>Spirochaetota</taxon>
        <taxon>Spirochaetia</taxon>
        <taxon>Brachyspirales</taxon>
        <taxon>Brachyspiraceae</taxon>
        <taxon>Brachyspira</taxon>
    </lineage>
</organism>
<dbReference type="Pfam" id="PF10881">
    <property type="entry name" value="DUF2726"/>
    <property type="match status" value="1"/>
</dbReference>
<feature type="domain" description="DUF2726" evidence="1">
    <location>
        <begin position="67"/>
        <end position="186"/>
    </location>
</feature>
<gene>
    <name evidence="2" type="ORF">DJ52_03410</name>
</gene>
<evidence type="ECO:0000313" key="3">
    <source>
        <dbReference type="Proteomes" id="UP000238924"/>
    </source>
</evidence>
<sequence>MAIIGAVLFLVIILFAISKMDNRTKSCGYKKNYYRRYRKYKKYNKYIKKDITELRLENMDTGNISTKKIMNIEETKIFFLMLKVFKDYNIYKQVSFKAFLDAEENTDVWKTFRDFYCDFLITHKKGNKINEPIAVIEYDGAGHFGNNEDIKEKIKNNDLIKEKLIQKAGMKYFIIKEKDIKINDKFIDDKKLENFLNSIIISLKSNN</sequence>
<keyword evidence="3" id="KW-1185">Reference proteome</keyword>